<feature type="domain" description="FYVE-type" evidence="6">
    <location>
        <begin position="390"/>
        <end position="451"/>
    </location>
</feature>
<feature type="compositionally biased region" description="Polar residues" evidence="5">
    <location>
        <begin position="583"/>
        <end position="605"/>
    </location>
</feature>
<protein>
    <submittedName>
        <fullName evidence="7">Unnamed protein product</fullName>
    </submittedName>
</protein>
<gene>
    <name evidence="7" type="ORF">Pfra01_001030500</name>
</gene>
<dbReference type="SMART" id="SM00064">
    <property type="entry name" value="FYVE"/>
    <property type="match status" value="1"/>
</dbReference>
<dbReference type="PANTHER" id="PTHR43102:SF2">
    <property type="entry name" value="GAF DOMAIN-CONTAINING PROTEIN"/>
    <property type="match status" value="1"/>
</dbReference>
<dbReference type="OrthoDB" id="166134at2759"/>
<dbReference type="InterPro" id="IPR011011">
    <property type="entry name" value="Znf_FYVE_PHD"/>
</dbReference>
<dbReference type="Proteomes" id="UP001165121">
    <property type="component" value="Unassembled WGS sequence"/>
</dbReference>
<dbReference type="InterPro" id="IPR013083">
    <property type="entry name" value="Znf_RING/FYVE/PHD"/>
</dbReference>
<feature type="region of interest" description="Disordered" evidence="5">
    <location>
        <begin position="636"/>
        <end position="655"/>
    </location>
</feature>
<accession>A0A9W6XE23</accession>
<dbReference type="GO" id="GO:0008270">
    <property type="term" value="F:zinc ion binding"/>
    <property type="evidence" value="ECO:0007669"/>
    <property type="project" value="UniProtKB-KW"/>
</dbReference>
<keyword evidence="3" id="KW-0862">Zinc</keyword>
<dbReference type="Pfam" id="PF01363">
    <property type="entry name" value="FYVE"/>
    <property type="match status" value="1"/>
</dbReference>
<organism evidence="7 8">
    <name type="scientific">Phytophthora fragariaefolia</name>
    <dbReference type="NCBI Taxonomy" id="1490495"/>
    <lineage>
        <taxon>Eukaryota</taxon>
        <taxon>Sar</taxon>
        <taxon>Stramenopiles</taxon>
        <taxon>Oomycota</taxon>
        <taxon>Peronosporomycetes</taxon>
        <taxon>Peronosporales</taxon>
        <taxon>Peronosporaceae</taxon>
        <taxon>Phytophthora</taxon>
    </lineage>
</organism>
<name>A0A9W6XE23_9STRA</name>
<dbReference type="PROSITE" id="PS50178">
    <property type="entry name" value="ZF_FYVE"/>
    <property type="match status" value="1"/>
</dbReference>
<feature type="region of interest" description="Disordered" evidence="5">
    <location>
        <begin position="1"/>
        <end position="34"/>
    </location>
</feature>
<feature type="compositionally biased region" description="Polar residues" evidence="5">
    <location>
        <begin position="20"/>
        <end position="30"/>
    </location>
</feature>
<evidence type="ECO:0000256" key="4">
    <source>
        <dbReference type="PROSITE-ProRule" id="PRU00091"/>
    </source>
</evidence>
<dbReference type="InterPro" id="IPR017455">
    <property type="entry name" value="Znf_FYVE-rel"/>
</dbReference>
<keyword evidence="2 4" id="KW-0863">Zinc-finger</keyword>
<dbReference type="InterPro" id="IPR000306">
    <property type="entry name" value="Znf_FYVE"/>
</dbReference>
<feature type="region of interest" description="Disordered" evidence="5">
    <location>
        <begin position="577"/>
        <end position="627"/>
    </location>
</feature>
<evidence type="ECO:0000313" key="8">
    <source>
        <dbReference type="Proteomes" id="UP001165121"/>
    </source>
</evidence>
<feature type="compositionally biased region" description="Low complexity" evidence="5">
    <location>
        <begin position="606"/>
        <end position="620"/>
    </location>
</feature>
<proteinExistence type="predicted"/>
<dbReference type="PANTHER" id="PTHR43102">
    <property type="entry name" value="SLR1143 PROTEIN"/>
    <property type="match status" value="1"/>
</dbReference>
<dbReference type="AlphaFoldDB" id="A0A9W6XE23"/>
<evidence type="ECO:0000259" key="6">
    <source>
        <dbReference type="PROSITE" id="PS50178"/>
    </source>
</evidence>
<evidence type="ECO:0000256" key="2">
    <source>
        <dbReference type="ARBA" id="ARBA00022771"/>
    </source>
</evidence>
<dbReference type="Gene3D" id="3.30.40.10">
    <property type="entry name" value="Zinc/RING finger domain, C3HC4 (zinc finger)"/>
    <property type="match status" value="1"/>
</dbReference>
<sequence length="1016" mass="113727">MRDYLREADDERGETPSFVRDSSPNSTEATAGQGRYVVPFTMSREEEAAGMEASRAFLPKLMAECAPPSAESGVDAWTRVKSRKKSAGVLFWEKHSENAKYGSKKKKWGPPGAGSANEAYTASTLDNEPVLYSVRSSATVNAPLDLVLKTLDSSVATAHRSFTRIIYGNLVADTSILYHSSAPSTDILAEGENDSLETLAVRWFVCRCSNPMVSDCDFCLQSYTKRYSIDELSLNSDHYNNNAWEDNDSDDATNETREGLHSKSEVPIAYKLFRSMETRHCPELLESHRVVRCKVPLGGFLLYPTDCTDKTEVVFYMSIAQDAEGDRRIRSRSAPLNSAMTTQCSDRQFRALQNVVRQMALQVGRLNNAVESYKMSLHLESLRTLQWVRNAERTECVVCCRRFNQLTRRRHHCRLCGEVICRECSVHKDVDLPTFGPTVLRICTCCERIHSSSRPKASYIPSQSEPEMSTLLEKPQRRRAPATTDHAIEKLKQGPFADVPLRRRRNTIDDDSTRSAISEKHDRGVVERRFVATFDATQRRNVSEPAASCPKPAASPVIDRRYFANKWCGTRMMPPRKLPVVTTAPNTPKTSLSPTGFHRSSSETFSAPSPHHPNTSHPTSLISTPEDGKVSKTIEAKTNHDSDDEDKYASYAEFSPNGQGSRALPVYAVKNGILADKSAGSGNQQSPSTRGSVYPLNVISRNQQDKPLVYRSFETMDLYEDIFLKLCENSASVRNSKFVALTLFTKANPSENSQQNEIEAGGAAVHYLKVKGSPKLMKVAANLRCCDPILQLQKSVITRNTWALLNGTSPVHPTGYDFRQLPIVFGPQQARFYAGVPLTDSKKRFRYGALAIFDAAIYPGDDDDVPMKKTVQALQVCAREGVMAVNERRKELELRTFLQAPLIQLRQSEPALHLSMEISQSSPRWRDIVHGEQESLDGDSDANDDIDEAQRRLEYELMDARTKSGPEFTDSSSSAGKARVEYFRRKMQELVRQAQDTQAQMVENTLVMERHGVPIV</sequence>
<evidence type="ECO:0000313" key="7">
    <source>
        <dbReference type="EMBL" id="GMF37105.1"/>
    </source>
</evidence>
<comment type="caution">
    <text evidence="7">The sequence shown here is derived from an EMBL/GenBank/DDBJ whole genome shotgun (WGS) entry which is preliminary data.</text>
</comment>
<dbReference type="SUPFAM" id="SSF57903">
    <property type="entry name" value="FYVE/PHD zinc finger"/>
    <property type="match status" value="1"/>
</dbReference>
<evidence type="ECO:0000256" key="5">
    <source>
        <dbReference type="SAM" id="MobiDB-lite"/>
    </source>
</evidence>
<evidence type="ECO:0000256" key="1">
    <source>
        <dbReference type="ARBA" id="ARBA00022723"/>
    </source>
</evidence>
<evidence type="ECO:0000256" key="3">
    <source>
        <dbReference type="ARBA" id="ARBA00022833"/>
    </source>
</evidence>
<reference evidence="7" key="1">
    <citation type="submission" date="2023-04" db="EMBL/GenBank/DDBJ databases">
        <title>Phytophthora fragariaefolia NBRC 109709.</title>
        <authorList>
            <person name="Ichikawa N."/>
            <person name="Sato H."/>
            <person name="Tonouchi N."/>
        </authorList>
    </citation>
    <scope>NUCLEOTIDE SEQUENCE</scope>
    <source>
        <strain evidence="7">NBRC 109709</strain>
    </source>
</reference>
<dbReference type="EMBL" id="BSXT01000986">
    <property type="protein sequence ID" value="GMF37105.1"/>
    <property type="molecule type" value="Genomic_DNA"/>
</dbReference>
<keyword evidence="1" id="KW-0479">Metal-binding</keyword>
<keyword evidence="8" id="KW-1185">Reference proteome</keyword>